<keyword evidence="5" id="KW-1185">Reference proteome</keyword>
<keyword evidence="3" id="KW-0963">Cytoplasm</keyword>
<dbReference type="PANTHER" id="PTHR12478:SF18">
    <property type="entry name" value="REGULATED IN DEVELOPMENT AND DNA DAMAGE RESPONSE 2"/>
    <property type="match status" value="1"/>
</dbReference>
<evidence type="ECO:0000256" key="1">
    <source>
        <dbReference type="ARBA" id="ARBA00004496"/>
    </source>
</evidence>
<reference evidence="4" key="2">
    <citation type="submission" date="2025-08" db="UniProtKB">
        <authorList>
            <consortium name="Ensembl"/>
        </authorList>
    </citation>
    <scope>IDENTIFICATION</scope>
</reference>
<protein>
    <recommendedName>
        <fullName evidence="6">DNA damage-inducible transcript 4-like protein</fullName>
    </recommendedName>
</protein>
<organism evidence="4 5">
    <name type="scientific">Esox lucius</name>
    <name type="common">Northern pike</name>
    <dbReference type="NCBI Taxonomy" id="8010"/>
    <lineage>
        <taxon>Eukaryota</taxon>
        <taxon>Metazoa</taxon>
        <taxon>Chordata</taxon>
        <taxon>Craniata</taxon>
        <taxon>Vertebrata</taxon>
        <taxon>Euteleostomi</taxon>
        <taxon>Actinopterygii</taxon>
        <taxon>Neopterygii</taxon>
        <taxon>Teleostei</taxon>
        <taxon>Protacanthopterygii</taxon>
        <taxon>Esociformes</taxon>
        <taxon>Esocidae</taxon>
        <taxon>Esox</taxon>
    </lineage>
</organism>
<dbReference type="AlphaFoldDB" id="A0AAY5K1Y9"/>
<dbReference type="GO" id="GO:0009968">
    <property type="term" value="P:negative regulation of signal transduction"/>
    <property type="evidence" value="ECO:0007669"/>
    <property type="project" value="InterPro"/>
</dbReference>
<dbReference type="RefSeq" id="XP_010896714.2">
    <property type="nucleotide sequence ID" value="XM_010898412.3"/>
</dbReference>
<dbReference type="Pfam" id="PF07809">
    <property type="entry name" value="RTP801_C"/>
    <property type="match status" value="1"/>
</dbReference>
<evidence type="ECO:0008006" key="6">
    <source>
        <dbReference type="Google" id="ProtNLM"/>
    </source>
</evidence>
<proteinExistence type="inferred from homology"/>
<dbReference type="GO" id="GO:0005737">
    <property type="term" value="C:cytoplasm"/>
    <property type="evidence" value="ECO:0007669"/>
    <property type="project" value="UniProtKB-SubCell"/>
</dbReference>
<comment type="similarity">
    <text evidence="2">Belongs to the DDIT4 family.</text>
</comment>
<reference evidence="4 5" key="1">
    <citation type="submission" date="2020-02" db="EMBL/GenBank/DDBJ databases">
        <title>Esox lucius (northern pike) genome, fEsoLuc1, primary haplotype.</title>
        <authorList>
            <person name="Myers G."/>
            <person name="Karagic N."/>
            <person name="Meyer A."/>
            <person name="Pippel M."/>
            <person name="Reichard M."/>
            <person name="Winkler S."/>
            <person name="Tracey A."/>
            <person name="Sims Y."/>
            <person name="Howe K."/>
            <person name="Rhie A."/>
            <person name="Formenti G."/>
            <person name="Durbin R."/>
            <person name="Fedrigo O."/>
            <person name="Jarvis E.D."/>
        </authorList>
    </citation>
    <scope>NUCLEOTIDE SEQUENCE [LARGE SCALE GENOMIC DNA]</scope>
</reference>
<dbReference type="GeneID" id="105026750"/>
<comment type="subcellular location">
    <subcellularLocation>
        <location evidence="1">Cytoplasm</location>
    </subcellularLocation>
</comment>
<reference evidence="4" key="3">
    <citation type="submission" date="2025-09" db="UniProtKB">
        <authorList>
            <consortium name="Ensembl"/>
        </authorList>
    </citation>
    <scope>IDENTIFICATION</scope>
</reference>
<evidence type="ECO:0000256" key="3">
    <source>
        <dbReference type="ARBA" id="ARBA00022490"/>
    </source>
</evidence>
<dbReference type="Gene3D" id="3.90.470.40">
    <property type="entry name" value="RTP801-like"/>
    <property type="match status" value="1"/>
</dbReference>
<dbReference type="KEGG" id="els:105026750"/>
<dbReference type="InterPro" id="IPR012918">
    <property type="entry name" value="RTP801-like"/>
</dbReference>
<name>A0AAY5K1Y9_ESOLU</name>
<dbReference type="InterPro" id="IPR038281">
    <property type="entry name" value="RTP801-like_C_sf"/>
</dbReference>
<evidence type="ECO:0000256" key="2">
    <source>
        <dbReference type="ARBA" id="ARBA00010670"/>
    </source>
</evidence>
<dbReference type="Proteomes" id="UP000265140">
    <property type="component" value="Chromosome 4"/>
</dbReference>
<dbReference type="Ensembl" id="ENSELUT00000109996.1">
    <property type="protein sequence ID" value="ENSELUP00000080512.1"/>
    <property type="gene ID" value="ENSELUG00000038730.1"/>
</dbReference>
<accession>A0AAY5K1Y9</accession>
<evidence type="ECO:0000313" key="5">
    <source>
        <dbReference type="Proteomes" id="UP000265140"/>
    </source>
</evidence>
<dbReference type="PANTHER" id="PTHR12478">
    <property type="entry name" value="DNA-DAMAGE-INDUCIBLE TRANSCRIPT 4 PROTEIN DDIT4"/>
    <property type="match status" value="1"/>
</dbReference>
<sequence length="206" mass="23381">MVYTPALVFGHGLHIGTMSEEDSFIELMRKFLYQFTSSDKKDVRRGSLESCEFVKERSSSIDSETSLDYEERLFLQDMTRQIELCLSDAKETSLRCQMLLLPRSLTTKVARDVVRSSAGEPCGIRGAFIKVFLETTPGLQLQMLGTVSPDPTVTPTFELSIVFKLDKEGWPPIFVTHKKVLKLQPQYRLVKKKLYSSASPVILEFS</sequence>
<dbReference type="GeneTree" id="ENSGT00530000063652"/>
<evidence type="ECO:0000313" key="4">
    <source>
        <dbReference type="Ensembl" id="ENSELUP00000080512.1"/>
    </source>
</evidence>